<comment type="subcellular location">
    <subcellularLocation>
        <location evidence="1">Membrane</location>
        <topology evidence="1">Lipid-anchor</topology>
    </subcellularLocation>
</comment>
<evidence type="ECO:0000259" key="8">
    <source>
        <dbReference type="Pfam" id="PF05504"/>
    </source>
</evidence>
<dbReference type="RefSeq" id="WP_378139327.1">
    <property type="nucleotide sequence ID" value="NZ_JBHSMI010000067.1"/>
</dbReference>
<proteinExistence type="inferred from homology"/>
<evidence type="ECO:0000256" key="3">
    <source>
        <dbReference type="ARBA" id="ARBA00022544"/>
    </source>
</evidence>
<evidence type="ECO:0000256" key="1">
    <source>
        <dbReference type="ARBA" id="ARBA00004635"/>
    </source>
</evidence>
<sequence length="393" mass="44361">MRRLSLAVIASLVLFSCTGCWDKQEINDIALVMATALDMDPDGKYRATSQFVIPVRQIGTKPSKEGEKSYMTESATGRTVDEILEHIQFKLSRKMFVAHRRVLFIGEELARHGIENILDYFSRNPSSRLRTYVLVVKGRSGSDLLNTDYPMEFIPTEAIREMEKVYRGTPTTLRDVIASVSETGIQPVTDVVELVSPVVGSGKNTNSSRFRVDKTAVFKNTKLLGYLDENDSLYYRWIVGRLSNGTVTIEIGNAKDTVTVAITNPERTIETAIRGDETIIHVHMKGRGIVQENNARLDLTDPDRLRQVEKEAQAAIRLMAQRMVDNVQSTYNSDIFGFGEALHRQHKYAWKKRSKDWEHVFKQANVTVSVDFKITSIGMTGPPLQLKESDIVK</sequence>
<comment type="similarity">
    <text evidence="2">Belongs to the GerABKC lipoprotein family.</text>
</comment>
<feature type="domain" description="Spore germination protein N-terminal" evidence="9">
    <location>
        <begin position="22"/>
        <end position="193"/>
    </location>
</feature>
<evidence type="ECO:0000259" key="9">
    <source>
        <dbReference type="Pfam" id="PF25198"/>
    </source>
</evidence>
<keyword evidence="6" id="KW-0564">Palmitate</keyword>
<dbReference type="EMBL" id="JBHSMI010000067">
    <property type="protein sequence ID" value="MFC5407028.1"/>
    <property type="molecule type" value="Genomic_DNA"/>
</dbReference>
<dbReference type="Pfam" id="PF05504">
    <property type="entry name" value="Spore_GerAC"/>
    <property type="match status" value="1"/>
</dbReference>
<keyword evidence="5" id="KW-0472">Membrane</keyword>
<dbReference type="NCBIfam" id="TIGR02887">
    <property type="entry name" value="spore_ger_x_C"/>
    <property type="match status" value="1"/>
</dbReference>
<reference evidence="11" key="1">
    <citation type="journal article" date="2019" name="Int. J. Syst. Evol. Microbiol.">
        <title>The Global Catalogue of Microorganisms (GCM) 10K type strain sequencing project: providing services to taxonomists for standard genome sequencing and annotation.</title>
        <authorList>
            <consortium name="The Broad Institute Genomics Platform"/>
            <consortium name="The Broad Institute Genome Sequencing Center for Infectious Disease"/>
            <person name="Wu L."/>
            <person name="Ma J."/>
        </authorList>
    </citation>
    <scope>NUCLEOTIDE SEQUENCE [LARGE SCALE GENOMIC DNA]</scope>
    <source>
        <strain evidence="11">CGMCC 1.18575</strain>
    </source>
</reference>
<comment type="caution">
    <text evidence="10">The sequence shown here is derived from an EMBL/GenBank/DDBJ whole genome shotgun (WGS) entry which is preliminary data.</text>
</comment>
<evidence type="ECO:0000313" key="10">
    <source>
        <dbReference type="EMBL" id="MFC5407028.1"/>
    </source>
</evidence>
<dbReference type="PROSITE" id="PS51257">
    <property type="entry name" value="PROKAR_LIPOPROTEIN"/>
    <property type="match status" value="1"/>
</dbReference>
<protein>
    <submittedName>
        <fullName evidence="10">Ger(X)C family spore germination protein</fullName>
    </submittedName>
</protein>
<name>A0ABW0I381_9BACL</name>
<evidence type="ECO:0000256" key="6">
    <source>
        <dbReference type="ARBA" id="ARBA00023139"/>
    </source>
</evidence>
<keyword evidence="7" id="KW-0449">Lipoprotein</keyword>
<organism evidence="10 11">
    <name type="scientific">Cohnella soli</name>
    <dbReference type="NCBI Taxonomy" id="425005"/>
    <lineage>
        <taxon>Bacteria</taxon>
        <taxon>Bacillati</taxon>
        <taxon>Bacillota</taxon>
        <taxon>Bacilli</taxon>
        <taxon>Bacillales</taxon>
        <taxon>Paenibacillaceae</taxon>
        <taxon>Cohnella</taxon>
    </lineage>
</organism>
<feature type="domain" description="Spore germination GerAC-like C-terminal" evidence="8">
    <location>
        <begin position="214"/>
        <end position="378"/>
    </location>
</feature>
<dbReference type="PANTHER" id="PTHR35789:SF1">
    <property type="entry name" value="SPORE GERMINATION PROTEIN B3"/>
    <property type="match status" value="1"/>
</dbReference>
<dbReference type="InterPro" id="IPR057336">
    <property type="entry name" value="GerAC_N"/>
</dbReference>
<evidence type="ECO:0000256" key="7">
    <source>
        <dbReference type="ARBA" id="ARBA00023288"/>
    </source>
</evidence>
<keyword evidence="11" id="KW-1185">Reference proteome</keyword>
<evidence type="ECO:0000256" key="4">
    <source>
        <dbReference type="ARBA" id="ARBA00022729"/>
    </source>
</evidence>
<accession>A0ABW0I381</accession>
<gene>
    <name evidence="10" type="ORF">ACFPOF_30240</name>
</gene>
<dbReference type="Proteomes" id="UP001596113">
    <property type="component" value="Unassembled WGS sequence"/>
</dbReference>
<evidence type="ECO:0000313" key="11">
    <source>
        <dbReference type="Proteomes" id="UP001596113"/>
    </source>
</evidence>
<dbReference type="InterPro" id="IPR008844">
    <property type="entry name" value="Spore_GerAC-like"/>
</dbReference>
<dbReference type="InterPro" id="IPR046953">
    <property type="entry name" value="Spore_GerAC-like_C"/>
</dbReference>
<keyword evidence="3" id="KW-0309">Germination</keyword>
<dbReference type="Pfam" id="PF25198">
    <property type="entry name" value="Spore_GerAC_N"/>
    <property type="match status" value="1"/>
</dbReference>
<dbReference type="InterPro" id="IPR038501">
    <property type="entry name" value="Spore_GerAC_C_sf"/>
</dbReference>
<evidence type="ECO:0000256" key="2">
    <source>
        <dbReference type="ARBA" id="ARBA00007886"/>
    </source>
</evidence>
<dbReference type="Gene3D" id="3.30.300.210">
    <property type="entry name" value="Nutrient germinant receptor protein C, domain 3"/>
    <property type="match status" value="1"/>
</dbReference>
<evidence type="ECO:0000256" key="5">
    <source>
        <dbReference type="ARBA" id="ARBA00023136"/>
    </source>
</evidence>
<dbReference type="PANTHER" id="PTHR35789">
    <property type="entry name" value="SPORE GERMINATION PROTEIN B3"/>
    <property type="match status" value="1"/>
</dbReference>
<keyword evidence="4" id="KW-0732">Signal</keyword>